<accession>H6R978</accession>
<reference evidence="1 2" key="1">
    <citation type="journal article" date="2012" name="J. Bacteriol.">
        <title>Genome sequence of the human- and animal-pathogenic strain Nocardia cyriacigeorgica GUH-2.</title>
        <authorList>
            <person name="Zoropogui A."/>
            <person name="Pujic P."/>
            <person name="Normand P."/>
            <person name="Barbe V."/>
            <person name="Beaman B."/>
            <person name="Beaman L."/>
            <person name="Boiron P."/>
            <person name="Colinon C."/>
            <person name="Deredjian A."/>
            <person name="Graindorge A."/>
            <person name="Mangenot S."/>
            <person name="Nazaret S."/>
            <person name="Neto M."/>
            <person name="Petit S."/>
            <person name="Roche D."/>
            <person name="Vallenet D."/>
            <person name="Rodriguez-Nava V."/>
            <person name="Richard Y."/>
            <person name="Cournoyer B."/>
            <person name="Blaha D."/>
        </authorList>
    </citation>
    <scope>NUCLEOTIDE SEQUENCE [LARGE SCALE GENOMIC DNA]</scope>
    <source>
        <strain evidence="1 2">GUH-2</strain>
    </source>
</reference>
<gene>
    <name evidence="1" type="ordered locus">NOCYR_2884</name>
</gene>
<sequence>MAAAMRALTSTIGYALVSLVVAMECSD</sequence>
<proteinExistence type="predicted"/>
<protein>
    <submittedName>
        <fullName evidence="1">Uncharacterized protein</fullName>
    </submittedName>
</protein>
<name>H6R978_NOCCG</name>
<organism evidence="1 2">
    <name type="scientific">Nocardia cyriacigeorgica (strain GUH-2)</name>
    <dbReference type="NCBI Taxonomy" id="1127134"/>
    <lineage>
        <taxon>Bacteria</taxon>
        <taxon>Bacillati</taxon>
        <taxon>Actinomycetota</taxon>
        <taxon>Actinomycetes</taxon>
        <taxon>Mycobacteriales</taxon>
        <taxon>Nocardiaceae</taxon>
        <taxon>Nocardia</taxon>
    </lineage>
</organism>
<evidence type="ECO:0000313" key="1">
    <source>
        <dbReference type="EMBL" id="CCF63653.1"/>
    </source>
</evidence>
<dbReference type="STRING" id="1127134.NOCYR_2884"/>
<dbReference type="KEGG" id="ncy:NOCYR_2884"/>
<keyword evidence="2" id="KW-1185">Reference proteome</keyword>
<evidence type="ECO:0000313" key="2">
    <source>
        <dbReference type="Proteomes" id="UP000008190"/>
    </source>
</evidence>
<dbReference type="AlphaFoldDB" id="H6R978"/>
<dbReference type="EMBL" id="FO082843">
    <property type="protein sequence ID" value="CCF63653.1"/>
    <property type="molecule type" value="Genomic_DNA"/>
</dbReference>
<dbReference type="HOGENOM" id="CLU_3414860_0_0_11"/>
<dbReference type="Proteomes" id="UP000008190">
    <property type="component" value="Chromosome"/>
</dbReference>